<dbReference type="GO" id="GO:0098964">
    <property type="term" value="P:anterograde dendritic transport of messenger ribonucleoprotein complex"/>
    <property type="evidence" value="ECO:0007669"/>
    <property type="project" value="TreeGrafter"/>
</dbReference>
<dbReference type="VEuPathDB" id="VectorBase:LDEU003520"/>
<dbReference type="GO" id="GO:0043025">
    <property type="term" value="C:neuronal cell body"/>
    <property type="evidence" value="ECO:0007669"/>
    <property type="project" value="TreeGrafter"/>
</dbReference>
<dbReference type="FunFam" id="3.30.160.20:FF:000007">
    <property type="entry name" value="Double-stranded RNA-binding protein Staufen homolog 1"/>
    <property type="match status" value="2"/>
</dbReference>
<feature type="domain" description="DRBM" evidence="5">
    <location>
        <begin position="359"/>
        <end position="435"/>
    </location>
</feature>
<dbReference type="GO" id="GO:0003729">
    <property type="term" value="F:mRNA binding"/>
    <property type="evidence" value="ECO:0007669"/>
    <property type="project" value="TreeGrafter"/>
</dbReference>
<keyword evidence="7" id="KW-1185">Reference proteome</keyword>
<keyword evidence="2 3" id="KW-0694">RNA-binding</keyword>
<feature type="region of interest" description="Disordered" evidence="4">
    <location>
        <begin position="302"/>
        <end position="348"/>
    </location>
</feature>
<dbReference type="PANTHER" id="PTHR46054">
    <property type="entry name" value="MATERNAL EFFECT PROTEIN STAUFEN"/>
    <property type="match status" value="1"/>
</dbReference>
<dbReference type="Gene3D" id="3.30.160.20">
    <property type="match status" value="5"/>
</dbReference>
<dbReference type="PROSITE" id="PS50137">
    <property type="entry name" value="DS_RBD"/>
    <property type="match status" value="4"/>
</dbReference>
<evidence type="ECO:0000259" key="5">
    <source>
        <dbReference type="PROSITE" id="PS50137"/>
    </source>
</evidence>
<dbReference type="InterPro" id="IPR051740">
    <property type="entry name" value="DRBM-containing_protein"/>
</dbReference>
<dbReference type="GO" id="GO:0005886">
    <property type="term" value="C:plasma membrane"/>
    <property type="evidence" value="ECO:0007669"/>
    <property type="project" value="TreeGrafter"/>
</dbReference>
<reference evidence="6 7" key="1">
    <citation type="journal article" date="2018" name="Gigascience">
        <title>Genomes of trombidid mites reveal novel predicted allergens and laterally-transferred genes associated with secondary metabolism.</title>
        <authorList>
            <person name="Dong X."/>
            <person name="Chaisiri K."/>
            <person name="Xia D."/>
            <person name="Armstrong S.D."/>
            <person name="Fang Y."/>
            <person name="Donnelly M.J."/>
            <person name="Kadowaki T."/>
            <person name="McGarry J.W."/>
            <person name="Darby A.C."/>
            <person name="Makepeace B.L."/>
        </authorList>
    </citation>
    <scope>NUCLEOTIDE SEQUENCE [LARGE SCALE GENOMIC DNA]</scope>
    <source>
        <strain evidence="6">UoL-UT</strain>
    </source>
</reference>
<dbReference type="GO" id="GO:0003725">
    <property type="term" value="F:double-stranded RNA binding"/>
    <property type="evidence" value="ECO:0007669"/>
    <property type="project" value="TreeGrafter"/>
</dbReference>
<protein>
    <submittedName>
        <fullName evidence="6">Double-stranded RNA-binding protein Staufen-like protein</fullName>
    </submittedName>
</protein>
<feature type="compositionally biased region" description="Basic and acidic residues" evidence="4">
    <location>
        <begin position="309"/>
        <end position="326"/>
    </location>
</feature>
<feature type="domain" description="DRBM" evidence="5">
    <location>
        <begin position="153"/>
        <end position="188"/>
    </location>
</feature>
<evidence type="ECO:0000313" key="6">
    <source>
        <dbReference type="EMBL" id="RWS28519.1"/>
    </source>
</evidence>
<evidence type="ECO:0000256" key="4">
    <source>
        <dbReference type="SAM" id="MobiDB-lite"/>
    </source>
</evidence>
<gene>
    <name evidence="6" type="ORF">B4U80_07280</name>
</gene>
<evidence type="ECO:0000256" key="1">
    <source>
        <dbReference type="ARBA" id="ARBA00022737"/>
    </source>
</evidence>
<dbReference type="FunFam" id="3.30.160.20:FF:000013">
    <property type="entry name" value="double-stranded RNA-binding protein Staufen homolog 2 isoform X3"/>
    <property type="match status" value="1"/>
</dbReference>
<dbReference type="GO" id="GO:0032839">
    <property type="term" value="C:dendrite cytoplasm"/>
    <property type="evidence" value="ECO:0007669"/>
    <property type="project" value="GOC"/>
</dbReference>
<dbReference type="STRING" id="299467.A0A443SLY7"/>
<dbReference type="EMBL" id="NCKV01001333">
    <property type="protein sequence ID" value="RWS28519.1"/>
    <property type="molecule type" value="Genomic_DNA"/>
</dbReference>
<sequence>MGKNKTPMCLINELSRFNDVQHQYHLVDESGPSHQKTFTVVLKLGEQEEYTASGSSIRKAQHAAAEKALAATKLPHPAPKIPKKGGRGNMPLTPTVELNVLAMKRGEPAIYEVYEPPRPPATSLSPFGPSSAVPMYDFRGMHNQRYHFPRGLYCATVNVGDKQFIGRGKTIQAARHAAAEEALKMIREQPLPAHRKLKEQLSDENIKSPISLVHELALKRNMIVKFEVVSESGPSHMPSFVTRCIVGDIVTESEGNGKKVSKRKAAEKMLEELKKLPPLPQSSDCSDTLDAKLLRKKNYPKKRRSNLIRKNDDSLSLEGSKEKTDDSFGSLQCETDKEEIRDNSRRGSISDNSSLRLLHPVTRLIQIQQAKKEKEPEFRLVAERCVEKRKKEFVIECSVSNKKSVPPLVQATGSGSSKKIAKKEAAEAVLQLLGYSSKDDSANNITHNQCSPPSILKNQPSNVREISLSSNETSEQTQKVRKVKFVESTENDDKQNHQLLVKGNIMKSSVNKYGRQLVPGLLLMPNVENPVEKNLLLNQSGIGCNPVDEENYQRKISLSDCDVLELAAVIAKELLETGVSQSAFQFLKQRNGSNGSTIDQLPGRITRPSLQLQYLSSVLGSSFQVQFSDFPKNNKLEYLSVVTITTNPPRVSHGLGTSVEASRDAAALQALKSLDLTLPNLSNLSINGC</sequence>
<dbReference type="GO" id="GO:0035418">
    <property type="term" value="P:protein localization to synapse"/>
    <property type="evidence" value="ECO:0007669"/>
    <property type="project" value="TreeGrafter"/>
</dbReference>
<dbReference type="CDD" id="cd19857">
    <property type="entry name" value="DSRM_STAU_rpt1"/>
    <property type="match status" value="1"/>
</dbReference>
<dbReference type="GO" id="GO:0007281">
    <property type="term" value="P:germ cell development"/>
    <property type="evidence" value="ECO:0007669"/>
    <property type="project" value="TreeGrafter"/>
</dbReference>
<dbReference type="InterPro" id="IPR014720">
    <property type="entry name" value="dsRBD_dom"/>
</dbReference>
<dbReference type="PANTHER" id="PTHR46054:SF3">
    <property type="entry name" value="MATERNAL EFFECT PROTEIN STAUFEN"/>
    <property type="match status" value="1"/>
</dbReference>
<dbReference type="CDD" id="cd19861">
    <property type="entry name" value="DSRM_STAU_rpt5"/>
    <property type="match status" value="1"/>
</dbReference>
<dbReference type="Pfam" id="PF00035">
    <property type="entry name" value="dsrm"/>
    <property type="match status" value="3"/>
</dbReference>
<evidence type="ECO:0000256" key="2">
    <source>
        <dbReference type="ARBA" id="ARBA00022884"/>
    </source>
</evidence>
<evidence type="ECO:0000256" key="3">
    <source>
        <dbReference type="PROSITE-ProRule" id="PRU00266"/>
    </source>
</evidence>
<comment type="caution">
    <text evidence="6">The sequence shown here is derived from an EMBL/GenBank/DDBJ whole genome shotgun (WGS) entry which is preliminary data.</text>
</comment>
<proteinExistence type="predicted"/>
<dbReference type="Pfam" id="PF16482">
    <property type="entry name" value="Staufen_C"/>
    <property type="match status" value="1"/>
</dbReference>
<feature type="domain" description="DRBM" evidence="5">
    <location>
        <begin position="6"/>
        <end position="74"/>
    </location>
</feature>
<name>A0A443SLY7_9ACAR</name>
<dbReference type="Proteomes" id="UP000288716">
    <property type="component" value="Unassembled WGS sequence"/>
</dbReference>
<dbReference type="GO" id="GO:0008298">
    <property type="term" value="P:intracellular mRNA localization"/>
    <property type="evidence" value="ECO:0007669"/>
    <property type="project" value="TreeGrafter"/>
</dbReference>
<feature type="compositionally biased region" description="Basic and acidic residues" evidence="4">
    <location>
        <begin position="334"/>
        <end position="345"/>
    </location>
</feature>
<dbReference type="CDD" id="cd19859">
    <property type="entry name" value="DSRM_STAU_rpt3"/>
    <property type="match status" value="1"/>
</dbReference>
<dbReference type="SMART" id="SM00358">
    <property type="entry name" value="DSRM"/>
    <property type="match status" value="4"/>
</dbReference>
<organism evidence="6 7">
    <name type="scientific">Leptotrombidium deliense</name>
    <dbReference type="NCBI Taxonomy" id="299467"/>
    <lineage>
        <taxon>Eukaryota</taxon>
        <taxon>Metazoa</taxon>
        <taxon>Ecdysozoa</taxon>
        <taxon>Arthropoda</taxon>
        <taxon>Chelicerata</taxon>
        <taxon>Arachnida</taxon>
        <taxon>Acari</taxon>
        <taxon>Acariformes</taxon>
        <taxon>Trombidiformes</taxon>
        <taxon>Prostigmata</taxon>
        <taxon>Anystina</taxon>
        <taxon>Parasitengona</taxon>
        <taxon>Trombiculoidea</taxon>
        <taxon>Trombiculidae</taxon>
        <taxon>Leptotrombidium</taxon>
    </lineage>
</organism>
<accession>A0A443SLY7</accession>
<keyword evidence="1" id="KW-0677">Repeat</keyword>
<dbReference type="InterPro" id="IPR032478">
    <property type="entry name" value="Staufen_C"/>
</dbReference>
<feature type="domain" description="DRBM" evidence="5">
    <location>
        <begin position="208"/>
        <end position="275"/>
    </location>
</feature>
<evidence type="ECO:0000313" key="7">
    <source>
        <dbReference type="Proteomes" id="UP000288716"/>
    </source>
</evidence>
<dbReference type="SUPFAM" id="SSF54768">
    <property type="entry name" value="dsRNA-binding domain-like"/>
    <property type="match status" value="4"/>
</dbReference>
<dbReference type="CDD" id="cd19860">
    <property type="entry name" value="DSRM_STAU_rpt4"/>
    <property type="match status" value="1"/>
</dbReference>
<dbReference type="GO" id="GO:0010494">
    <property type="term" value="C:cytoplasmic stress granule"/>
    <property type="evidence" value="ECO:0007669"/>
    <property type="project" value="TreeGrafter"/>
</dbReference>
<dbReference type="AlphaFoldDB" id="A0A443SLY7"/>
<dbReference type="OrthoDB" id="10037267at2759"/>